<organism evidence="3">
    <name type="scientific">Hellea balneolensis</name>
    <dbReference type="NCBI Taxonomy" id="287478"/>
    <lineage>
        <taxon>Bacteria</taxon>
        <taxon>Pseudomonadati</taxon>
        <taxon>Pseudomonadota</taxon>
        <taxon>Alphaproteobacteria</taxon>
        <taxon>Maricaulales</taxon>
        <taxon>Robiginitomaculaceae</taxon>
        <taxon>Hellea</taxon>
    </lineage>
</organism>
<evidence type="ECO:0000256" key="2">
    <source>
        <dbReference type="SAM" id="SignalP"/>
    </source>
</evidence>
<dbReference type="PROSITE" id="PS51257">
    <property type="entry name" value="PROKAR_LIPOPROTEIN"/>
    <property type="match status" value="1"/>
</dbReference>
<feature type="signal peptide" evidence="2">
    <location>
        <begin position="1"/>
        <end position="18"/>
    </location>
</feature>
<sequence length="110" mass="11683">MKAKFLILSGVLVFSACATGPSVYGPAQGRGLGFQEQQIENNRFQVSYTARTADEARNLSLLRAAELTQAQGYNYFRVIGSETSGQNARRSNVSTSVGVGVGSGGGYRRG</sequence>
<dbReference type="NCBIfam" id="NF047637">
    <property type="entry name" value="lipo_CC0125"/>
    <property type="match status" value="1"/>
</dbReference>
<proteinExistence type="predicted"/>
<gene>
    <name evidence="3" type="ORF">ENJ46_04660</name>
</gene>
<dbReference type="AlphaFoldDB" id="A0A7C3GLT2"/>
<feature type="chain" id="PRO_5028354274" description="DUF4156 domain-containing protein" evidence="2">
    <location>
        <begin position="19"/>
        <end position="110"/>
    </location>
</feature>
<reference evidence="3" key="1">
    <citation type="journal article" date="2020" name="mSystems">
        <title>Genome- and Community-Level Interaction Insights into Carbon Utilization and Element Cycling Functions of Hydrothermarchaeota in Hydrothermal Sediment.</title>
        <authorList>
            <person name="Zhou Z."/>
            <person name="Liu Y."/>
            <person name="Xu W."/>
            <person name="Pan J."/>
            <person name="Luo Z.H."/>
            <person name="Li M."/>
        </authorList>
    </citation>
    <scope>NUCLEOTIDE SEQUENCE [LARGE SCALE GENOMIC DNA]</scope>
    <source>
        <strain evidence="3">HyVt-489</strain>
    </source>
</reference>
<feature type="compositionally biased region" description="Gly residues" evidence="1">
    <location>
        <begin position="99"/>
        <end position="110"/>
    </location>
</feature>
<evidence type="ECO:0000256" key="1">
    <source>
        <dbReference type="SAM" id="MobiDB-lite"/>
    </source>
</evidence>
<evidence type="ECO:0000313" key="3">
    <source>
        <dbReference type="EMBL" id="HFB55197.1"/>
    </source>
</evidence>
<evidence type="ECO:0008006" key="4">
    <source>
        <dbReference type="Google" id="ProtNLM"/>
    </source>
</evidence>
<keyword evidence="2" id="KW-0732">Signal</keyword>
<feature type="region of interest" description="Disordered" evidence="1">
    <location>
        <begin position="83"/>
        <end position="110"/>
    </location>
</feature>
<feature type="non-terminal residue" evidence="3">
    <location>
        <position position="110"/>
    </location>
</feature>
<name>A0A7C3GLT2_9PROT</name>
<dbReference type="Proteomes" id="UP000886042">
    <property type="component" value="Unassembled WGS sequence"/>
</dbReference>
<accession>A0A7C3GLT2</accession>
<protein>
    <recommendedName>
        <fullName evidence="4">DUF4156 domain-containing protein</fullName>
    </recommendedName>
</protein>
<feature type="compositionally biased region" description="Low complexity" evidence="1">
    <location>
        <begin position="89"/>
        <end position="98"/>
    </location>
</feature>
<comment type="caution">
    <text evidence="3">The sequence shown here is derived from an EMBL/GenBank/DDBJ whole genome shotgun (WGS) entry which is preliminary data.</text>
</comment>
<dbReference type="EMBL" id="DRMN01000308">
    <property type="protein sequence ID" value="HFB55197.1"/>
    <property type="molecule type" value="Genomic_DNA"/>
</dbReference>